<evidence type="ECO:0000313" key="1">
    <source>
        <dbReference type="EMBL" id="SHG08158.1"/>
    </source>
</evidence>
<name>A0A1M5GWU5_9SPHI</name>
<protein>
    <submittedName>
        <fullName evidence="1">Uncharacterized protein</fullName>
    </submittedName>
</protein>
<dbReference type="EMBL" id="FQUQ01000004">
    <property type="protein sequence ID" value="SHG08158.1"/>
    <property type="molecule type" value="Genomic_DNA"/>
</dbReference>
<keyword evidence="2" id="KW-1185">Reference proteome</keyword>
<dbReference type="STRING" id="288992.SAMN04488522_104402"/>
<gene>
    <name evidence="1" type="ORF">SAMN04488522_104402</name>
</gene>
<accession>A0A1M5GWU5</accession>
<sequence length="385" mass="43115">MGAEINNYFQVEARFRGSNHVEMKINPAKAQWSLAQIKSLFYLDDVIAFTANYGGTMYHGFWGTCIVGGQNEKMHRTNRIVDVYGSTLGQSKRTFNDSGLNTLGWTKEPYITNFRIQQVTGDIFFRSSYFSNSQLSWQYKIGNGVWSQGFPISSLAKNSEGDFNFTTTEFMEAGREVRIRGVITNEEGVYNGPETYFLVRVRKIVLSRGDFASQAAANYGVNNATYTTDRGSFGMYARLFSNDPEILNDGVDAGAVYYSDGASWYDVQYVAERDRNEIVSMGSIQQSGPFANQWPPTDPAYESLLTEGWSLSYWFGSSNQDACNSVANNTNQITPYRVLTTKKEILFTDASKENIIPVGWYADSGGSTWFIADGVKVMQGFQCAI</sequence>
<dbReference type="RefSeq" id="WP_073233078.1">
    <property type="nucleotide sequence ID" value="NZ_FQUQ01000004.1"/>
</dbReference>
<proteinExistence type="predicted"/>
<dbReference type="Proteomes" id="UP000184287">
    <property type="component" value="Unassembled WGS sequence"/>
</dbReference>
<organism evidence="1 2">
    <name type="scientific">Pedobacter caeni</name>
    <dbReference type="NCBI Taxonomy" id="288992"/>
    <lineage>
        <taxon>Bacteria</taxon>
        <taxon>Pseudomonadati</taxon>
        <taxon>Bacteroidota</taxon>
        <taxon>Sphingobacteriia</taxon>
        <taxon>Sphingobacteriales</taxon>
        <taxon>Sphingobacteriaceae</taxon>
        <taxon>Pedobacter</taxon>
    </lineage>
</organism>
<evidence type="ECO:0000313" key="2">
    <source>
        <dbReference type="Proteomes" id="UP000184287"/>
    </source>
</evidence>
<reference evidence="2" key="1">
    <citation type="submission" date="2016-11" db="EMBL/GenBank/DDBJ databases">
        <authorList>
            <person name="Varghese N."/>
            <person name="Submissions S."/>
        </authorList>
    </citation>
    <scope>NUCLEOTIDE SEQUENCE [LARGE SCALE GENOMIC DNA]</scope>
    <source>
        <strain evidence="2">DSM 16990</strain>
    </source>
</reference>
<dbReference type="OrthoDB" id="242612at2"/>
<dbReference type="AlphaFoldDB" id="A0A1M5GWU5"/>